<feature type="region of interest" description="Disordered" evidence="3">
    <location>
        <begin position="1035"/>
        <end position="1064"/>
    </location>
</feature>
<feature type="domain" description="ELYS beta-propeller" evidence="5">
    <location>
        <begin position="13"/>
        <end position="351"/>
    </location>
</feature>
<evidence type="ECO:0000256" key="3">
    <source>
        <dbReference type="SAM" id="MobiDB-lite"/>
    </source>
</evidence>
<comment type="subcellular location">
    <subcellularLocation>
        <location evidence="1">Nucleus</location>
    </subcellularLocation>
</comment>
<feature type="domain" description="ELYS-like" evidence="4">
    <location>
        <begin position="631"/>
        <end position="851"/>
    </location>
</feature>
<dbReference type="InterPro" id="IPR036322">
    <property type="entry name" value="WD40_repeat_dom_sf"/>
</dbReference>
<dbReference type="PANTHER" id="PTHR21583:SF8">
    <property type="entry name" value="PROTEIN ELYS"/>
    <property type="match status" value="1"/>
</dbReference>
<gene>
    <name evidence="6" type="ORF">RDWZM_006819</name>
</gene>
<dbReference type="AlphaFoldDB" id="A0A9Q0MAH7"/>
<protein>
    <submittedName>
        <fullName evidence="6">Uncharacterized protein</fullName>
    </submittedName>
</protein>
<feature type="compositionally biased region" description="Polar residues" evidence="3">
    <location>
        <begin position="1122"/>
        <end position="1143"/>
    </location>
</feature>
<evidence type="ECO:0000256" key="1">
    <source>
        <dbReference type="ARBA" id="ARBA00004123"/>
    </source>
</evidence>
<organism evidence="6 7">
    <name type="scientific">Blomia tropicalis</name>
    <name type="common">Mite</name>
    <dbReference type="NCBI Taxonomy" id="40697"/>
    <lineage>
        <taxon>Eukaryota</taxon>
        <taxon>Metazoa</taxon>
        <taxon>Ecdysozoa</taxon>
        <taxon>Arthropoda</taxon>
        <taxon>Chelicerata</taxon>
        <taxon>Arachnida</taxon>
        <taxon>Acari</taxon>
        <taxon>Acariformes</taxon>
        <taxon>Sarcoptiformes</taxon>
        <taxon>Astigmata</taxon>
        <taxon>Glycyphagoidea</taxon>
        <taxon>Echimyopodidae</taxon>
        <taxon>Blomia</taxon>
    </lineage>
</organism>
<dbReference type="GO" id="GO:0005634">
    <property type="term" value="C:nucleus"/>
    <property type="evidence" value="ECO:0007669"/>
    <property type="project" value="UniProtKB-SubCell"/>
</dbReference>
<reference evidence="6" key="1">
    <citation type="submission" date="2022-12" db="EMBL/GenBank/DDBJ databases">
        <title>Genome assemblies of Blomia tropicalis.</title>
        <authorList>
            <person name="Cui Y."/>
        </authorList>
    </citation>
    <scope>NUCLEOTIDE SEQUENCE</scope>
    <source>
        <tissue evidence="6">Adult mites</tissue>
    </source>
</reference>
<dbReference type="EMBL" id="JAPWDV010000002">
    <property type="protein sequence ID" value="KAJ6221007.1"/>
    <property type="molecule type" value="Genomic_DNA"/>
</dbReference>
<name>A0A9Q0MAH7_BLOTA</name>
<evidence type="ECO:0000259" key="5">
    <source>
        <dbReference type="Pfam" id="PF16687"/>
    </source>
</evidence>
<feature type="region of interest" description="Disordered" evidence="3">
    <location>
        <begin position="1108"/>
        <end position="1143"/>
    </location>
</feature>
<comment type="caution">
    <text evidence="6">The sequence shown here is derived from an EMBL/GenBank/DDBJ whole genome shotgun (WGS) entry which is preliminary data.</text>
</comment>
<dbReference type="SUPFAM" id="SSF50978">
    <property type="entry name" value="WD40 repeat-like"/>
    <property type="match status" value="1"/>
</dbReference>
<evidence type="ECO:0000313" key="7">
    <source>
        <dbReference type="Proteomes" id="UP001142055"/>
    </source>
</evidence>
<proteinExistence type="predicted"/>
<keyword evidence="7" id="KW-1185">Reference proteome</keyword>
<evidence type="ECO:0000256" key="2">
    <source>
        <dbReference type="ARBA" id="ARBA00023242"/>
    </source>
</evidence>
<keyword evidence="2" id="KW-0539">Nucleus</keyword>
<dbReference type="Pfam" id="PF16687">
    <property type="entry name" value="ELYS-bb"/>
    <property type="match status" value="1"/>
</dbReference>
<sequence>MNGPPISSVSKWPLVPELACMNGILAVGCDGGLVFFIDLMLDSYSPIPLIPKQISIVTSNANIDLESKRRTANFHNQVVCVPLNTDAKSKGKFNYRTNDGNILASYATNFVYVSSIHFIPQLAIICIGYNFGCFHLYNLNSFKLECSCGLDPDLLPIVSFAFQAPENDPKNYSYLWVVRGFNNRTPNLEETKHQSCSIAFMYMLVHKNKEYIHHYGTLYTNFSLCFCKFEIPLASNPYDKNSHQYSSSKLLDMFTIQQISSLKLTDEDSSPIDFNILLIGWQSQTNTTKKINNYFMLFDLNQWYKAETPKGFYVEEGICPFISIYSLDPISKLFASDSIQAIYLQNSSLVKYSSNQFYLDIHSYPASLSFNVLIASKTKLCSAHYSGFQKQLLSQFTKIGPNLLLEPEDFVGKCLQYGLVPPDNYQIVHGLSNEIKPRRELLLNVALENGQLNFLVKTVQEWSTGELANLGCDSKQLLNWTWNKLISVKNSIDTLTKPLFDFSGIEMTPSQKVRLFSHEADLASLSILLKQLRVNSVMLTEIGFNQLVARSEIVELIRKYLKIILHFMEYGLLPESETTDESFSSYSYLNLSNFYEKRRAEFISINPSMFKSNDVLIIDIIIRHLDPELLKLWRGDGSNSESGMYPPPNLHSLIRIFLIETIPYVYKEAILLYFLLDFCECLSEQHIYMAQKISVFIASLNMSEGIRNFVQGLWSLDHRHYGTALQLLTHPVVTSSMTEFKLEIVMFNNIMQRIVELFLFENQFKSALIFTQSCGHFLIDTEQNESLYIQMLLLNGNVTEALTFQRQRRSESNSNQILMKLFFICEKTNNLIHVCRHSLDSFEESVFVDYLHFSSHENSKQILILYFVLNNKLLEAINVTKEFINQFDMSLDKNRRIVDLMEAYSSKIPNSLINLADEIANIISNYDPSLTHQTISSGKSDQMIKIIPKHRKVKQISSSLSIEKLLEMNETELKKQINSSETPLQKTKQRPLYLSPSVTRSAHSRGGVTKAKNQSKDLFQLLKTPDIIRKIDCSSQSLSIPDSPRRPSILKHGSGLDDSESDRISVNSQHRVSFTFAKSKAKLTNKNSAKKIQETSINEECVTKNFEQNMEKLSEFEDDDTATNTDQSEFDDQSTSSEQSRRR</sequence>
<dbReference type="OMA" id="VCYESHL"/>
<evidence type="ECO:0000259" key="4">
    <source>
        <dbReference type="Pfam" id="PF13934"/>
    </source>
</evidence>
<dbReference type="InterPro" id="IPR025151">
    <property type="entry name" value="ELYS_dom"/>
</dbReference>
<dbReference type="PANTHER" id="PTHR21583">
    <property type="entry name" value="ELYS PROTEIN"/>
    <property type="match status" value="1"/>
</dbReference>
<dbReference type="Proteomes" id="UP001142055">
    <property type="component" value="Chromosome 2"/>
</dbReference>
<dbReference type="InterPro" id="IPR052620">
    <property type="entry name" value="ELYS/MEL-28_NucAsmblyFactor"/>
</dbReference>
<dbReference type="InterPro" id="IPR032040">
    <property type="entry name" value="ELYS-bb"/>
</dbReference>
<accession>A0A9Q0MAH7</accession>
<evidence type="ECO:0000313" key="6">
    <source>
        <dbReference type="EMBL" id="KAJ6221007.1"/>
    </source>
</evidence>
<dbReference type="Pfam" id="PF13934">
    <property type="entry name" value="ELYS"/>
    <property type="match status" value="1"/>
</dbReference>